<protein>
    <submittedName>
        <fullName evidence="2">Uncharacterized protein</fullName>
    </submittedName>
</protein>
<evidence type="ECO:0000313" key="3">
    <source>
        <dbReference type="Proteomes" id="UP000270291"/>
    </source>
</evidence>
<accession>A0A3R9N817</accession>
<dbReference type="RefSeq" id="WP_125439811.1">
    <property type="nucleotide sequence ID" value="NZ_RWIU01000006.1"/>
</dbReference>
<sequence length="176" mass="19354">MPASAASRLLPALGIITLTAGLLGMQLETNAWVLPPAPGAGLVGGLAALTGYFFSRPARRRYWLLAAAVLLVQLPLYPVVQQWQEGVSQRRATAIIRAIEDYRRTQHHLPDSLEELTPRYLPQLPGTGFGTLTQVPFFYYSPRLLADSAQYALGYSNGLLGQAFYTPSTGRWTYDD</sequence>
<keyword evidence="1" id="KW-1133">Transmembrane helix</keyword>
<keyword evidence="1" id="KW-0472">Membrane</keyword>
<feature type="transmembrane region" description="Helical" evidence="1">
    <location>
        <begin position="33"/>
        <end position="55"/>
    </location>
</feature>
<organism evidence="2 3">
    <name type="scientific">Hymenobacter perfusus</name>
    <dbReference type="NCBI Taxonomy" id="1236770"/>
    <lineage>
        <taxon>Bacteria</taxon>
        <taxon>Pseudomonadati</taxon>
        <taxon>Bacteroidota</taxon>
        <taxon>Cytophagia</taxon>
        <taxon>Cytophagales</taxon>
        <taxon>Hymenobacteraceae</taxon>
        <taxon>Hymenobacter</taxon>
    </lineage>
</organism>
<keyword evidence="3" id="KW-1185">Reference proteome</keyword>
<reference evidence="2 3" key="1">
    <citation type="submission" date="2018-12" db="EMBL/GenBank/DDBJ databases">
        <authorList>
            <person name="Feng G."/>
            <person name="Zhu H."/>
        </authorList>
    </citation>
    <scope>NUCLEOTIDE SEQUENCE [LARGE SCALE GENOMIC DNA]</scope>
    <source>
        <strain evidence="2 3">LMG 26000</strain>
    </source>
</reference>
<evidence type="ECO:0000256" key="1">
    <source>
        <dbReference type="SAM" id="Phobius"/>
    </source>
</evidence>
<name>A0A3R9N817_9BACT</name>
<dbReference type="AlphaFoldDB" id="A0A3R9N817"/>
<feature type="transmembrane region" description="Helical" evidence="1">
    <location>
        <begin position="62"/>
        <end position="80"/>
    </location>
</feature>
<dbReference type="OrthoDB" id="887175at2"/>
<evidence type="ECO:0000313" key="2">
    <source>
        <dbReference type="EMBL" id="RSK41189.1"/>
    </source>
</evidence>
<keyword evidence="1" id="KW-0812">Transmembrane</keyword>
<feature type="transmembrane region" description="Helical" evidence="1">
    <location>
        <begin position="9"/>
        <end position="27"/>
    </location>
</feature>
<dbReference type="EMBL" id="RWIU01000006">
    <property type="protein sequence ID" value="RSK41189.1"/>
    <property type="molecule type" value="Genomic_DNA"/>
</dbReference>
<dbReference type="Proteomes" id="UP000270291">
    <property type="component" value="Unassembled WGS sequence"/>
</dbReference>
<proteinExistence type="predicted"/>
<gene>
    <name evidence="2" type="ORF">EI293_17340</name>
</gene>
<comment type="caution">
    <text evidence="2">The sequence shown here is derived from an EMBL/GenBank/DDBJ whole genome shotgun (WGS) entry which is preliminary data.</text>
</comment>